<keyword evidence="3" id="KW-1185">Reference proteome</keyword>
<feature type="compositionally biased region" description="Acidic residues" evidence="1">
    <location>
        <begin position="88"/>
        <end position="108"/>
    </location>
</feature>
<evidence type="ECO:0000313" key="3">
    <source>
        <dbReference type="Proteomes" id="UP001174909"/>
    </source>
</evidence>
<feature type="non-terminal residue" evidence="2">
    <location>
        <position position="1"/>
    </location>
</feature>
<feature type="compositionally biased region" description="Basic and acidic residues" evidence="1">
    <location>
        <begin position="109"/>
        <end position="121"/>
    </location>
</feature>
<dbReference type="AlphaFoldDB" id="A0AA35R3I2"/>
<protein>
    <submittedName>
        <fullName evidence="2">Uncharacterized protein</fullName>
    </submittedName>
</protein>
<feature type="region of interest" description="Disordered" evidence="1">
    <location>
        <begin position="88"/>
        <end position="127"/>
    </location>
</feature>
<accession>A0AA35R3I2</accession>
<name>A0AA35R3I2_GEOBA</name>
<evidence type="ECO:0000313" key="2">
    <source>
        <dbReference type="EMBL" id="CAI8001518.1"/>
    </source>
</evidence>
<gene>
    <name evidence="2" type="ORF">GBAR_LOCUS3206</name>
</gene>
<dbReference type="Proteomes" id="UP001174909">
    <property type="component" value="Unassembled WGS sequence"/>
</dbReference>
<proteinExistence type="predicted"/>
<evidence type="ECO:0000256" key="1">
    <source>
        <dbReference type="SAM" id="MobiDB-lite"/>
    </source>
</evidence>
<sequence length="282" mass="32856">VCWIFKPEGKSLVHRDDTLHADAKDGQCVGLGLDARWYACNSISMYRITILYILCRLAESHIFKWAAALQQFAVADFTSVAVEDDVEAEEIQDSGEPDTESDWEEHWEEDPHTGREEEGCSKRTKNKKERERMRCKKKLLEELESLLKRSNLISESDKKKRFTEAFTVSKTRLLLQELERKCGGRKRIYHRPVGHTPVRKKRKAPNSFLTFSARYRPCFVHVLKEAAMMVQETEEVKNPSQTVVQKLAARVWRRLQDKETESVETIKCLARDCVNQQHMFHS</sequence>
<comment type="caution">
    <text evidence="2">The sequence shown here is derived from an EMBL/GenBank/DDBJ whole genome shotgun (WGS) entry which is preliminary data.</text>
</comment>
<organism evidence="2 3">
    <name type="scientific">Geodia barretti</name>
    <name type="common">Barrett's horny sponge</name>
    <dbReference type="NCBI Taxonomy" id="519541"/>
    <lineage>
        <taxon>Eukaryota</taxon>
        <taxon>Metazoa</taxon>
        <taxon>Porifera</taxon>
        <taxon>Demospongiae</taxon>
        <taxon>Heteroscleromorpha</taxon>
        <taxon>Tetractinellida</taxon>
        <taxon>Astrophorina</taxon>
        <taxon>Geodiidae</taxon>
        <taxon>Geodia</taxon>
    </lineage>
</organism>
<dbReference type="EMBL" id="CASHTH010000443">
    <property type="protein sequence ID" value="CAI8001518.1"/>
    <property type="molecule type" value="Genomic_DNA"/>
</dbReference>
<reference evidence="2" key="1">
    <citation type="submission" date="2023-03" db="EMBL/GenBank/DDBJ databases">
        <authorList>
            <person name="Steffen K."/>
            <person name="Cardenas P."/>
        </authorList>
    </citation>
    <scope>NUCLEOTIDE SEQUENCE</scope>
</reference>